<name>A0ABR8P8Z5_9LACO</name>
<comment type="caution">
    <text evidence="4">The sequence shown here is derived from an EMBL/GenBank/DDBJ whole genome shotgun (WGS) entry which is preliminary data.</text>
</comment>
<dbReference type="Gene3D" id="3.40.50.2000">
    <property type="entry name" value="Glycogen Phosphorylase B"/>
    <property type="match status" value="2"/>
</dbReference>
<accession>A0ABR8P8Z5</accession>
<dbReference type="RefSeq" id="WP_225209057.1">
    <property type="nucleotide sequence ID" value="NZ_QORN01000036.1"/>
</dbReference>
<dbReference type="Pfam" id="PF26334">
    <property type="entry name" value="Gtf3_N"/>
    <property type="match status" value="1"/>
</dbReference>
<dbReference type="InterPro" id="IPR058591">
    <property type="entry name" value="Gtf3_N"/>
</dbReference>
<evidence type="ECO:0000259" key="3">
    <source>
        <dbReference type="Pfam" id="PF26337"/>
    </source>
</evidence>
<gene>
    <name evidence="4" type="ORF">DTK66_08545</name>
</gene>
<organism evidence="4 5">
    <name type="scientific">Limosilactobacillus walteri</name>
    <dbReference type="NCBI Taxonomy" id="2268022"/>
    <lineage>
        <taxon>Bacteria</taxon>
        <taxon>Bacillati</taxon>
        <taxon>Bacillota</taxon>
        <taxon>Bacilli</taxon>
        <taxon>Lactobacillales</taxon>
        <taxon>Lactobacillaceae</taxon>
        <taxon>Limosilactobacillus</taxon>
    </lineage>
</organism>
<proteinExistence type="predicted"/>
<evidence type="ECO:0000313" key="4">
    <source>
        <dbReference type="EMBL" id="MBD5807142.1"/>
    </source>
</evidence>
<evidence type="ECO:0000259" key="2">
    <source>
        <dbReference type="Pfam" id="PF26334"/>
    </source>
</evidence>
<dbReference type="Proteomes" id="UP000704341">
    <property type="component" value="Unassembled WGS sequence"/>
</dbReference>
<dbReference type="Pfam" id="PF26337">
    <property type="entry name" value="Gtf3_C"/>
    <property type="match status" value="1"/>
</dbReference>
<evidence type="ECO:0000256" key="1">
    <source>
        <dbReference type="ARBA" id="ARBA00022679"/>
    </source>
</evidence>
<sequence length="329" mass="37439">MDYITRTKGIIDNGTLMARQETTVQIARDLGIEPISFYYYPVDSENDECLSARLDGILSCLSYGDNLILQMPTLLNERYVLTLINKVNMFRSVSSTKLIIYVHNDLIYNYSITPDSNLAQILSQADVLIVNNPATAKYLYKQGIKVKRFFYFYIYDYLLDEPCKDNVGIKRHFNLVGLQTNLINELLNFSNPIHVYHSVIVNSKNIVSHKLRISDSALPYQLNYNGGVGIVWPFLSKSAILLPNTLGLFIDAKMPIIVKSGSIEAGLVSKYQIGYVAKSIEDAVDWINSLSNNEYYQLQEHIQIPSEMVGTGFFTKRVLENTLFNLKRN</sequence>
<feature type="domain" description="Glucosyltransferase 3-like N-terminal" evidence="2">
    <location>
        <begin position="3"/>
        <end position="147"/>
    </location>
</feature>
<feature type="domain" description="Glucosyltransferase 3-like C-terminal" evidence="3">
    <location>
        <begin position="181"/>
        <end position="321"/>
    </location>
</feature>
<dbReference type="InterPro" id="IPR058592">
    <property type="entry name" value="Gtf3_C"/>
</dbReference>
<reference evidence="4 5" key="1">
    <citation type="submission" date="2018-07" db="EMBL/GenBank/DDBJ databases">
        <title>Phylogenomic Insights into understanding Host Adaptation of Lactobacillus reuteri by a novel species, Lactobacillus spp. M31.</title>
        <authorList>
            <person name="Sharma S."/>
            <person name="Patil P."/>
            <person name="Korpole S."/>
            <person name="Patil P.B."/>
        </authorList>
    </citation>
    <scope>NUCLEOTIDE SEQUENCE [LARGE SCALE GENOMIC DNA]</scope>
    <source>
        <strain evidence="4 5">M31</strain>
    </source>
</reference>
<keyword evidence="1" id="KW-0808">Transferase</keyword>
<protein>
    <recommendedName>
        <fullName evidence="6">Beta-1,6-galactofuranosyltransferase</fullName>
    </recommendedName>
</protein>
<keyword evidence="5" id="KW-1185">Reference proteome</keyword>
<dbReference type="EMBL" id="QORN01000036">
    <property type="protein sequence ID" value="MBD5807142.1"/>
    <property type="molecule type" value="Genomic_DNA"/>
</dbReference>
<evidence type="ECO:0008006" key="6">
    <source>
        <dbReference type="Google" id="ProtNLM"/>
    </source>
</evidence>
<evidence type="ECO:0000313" key="5">
    <source>
        <dbReference type="Proteomes" id="UP000704341"/>
    </source>
</evidence>